<dbReference type="GO" id="GO:0000796">
    <property type="term" value="C:condensin complex"/>
    <property type="evidence" value="ECO:0007669"/>
    <property type="project" value="TreeGrafter"/>
</dbReference>
<comment type="caution">
    <text evidence="2">The sequence shown here is derived from an EMBL/GenBank/DDBJ whole genome shotgun (WGS) entry which is preliminary data.</text>
</comment>
<dbReference type="Gene3D" id="3.40.50.300">
    <property type="entry name" value="P-loop containing nucleotide triphosphate hydrolases"/>
    <property type="match status" value="1"/>
</dbReference>
<dbReference type="SUPFAM" id="SSF52540">
    <property type="entry name" value="P-loop containing nucleoside triphosphate hydrolases"/>
    <property type="match status" value="1"/>
</dbReference>
<keyword evidence="3" id="KW-1185">Reference proteome</keyword>
<protein>
    <submittedName>
        <fullName evidence="2">Structural maintenance of chromosomes protein 2</fullName>
    </submittedName>
</protein>
<dbReference type="OrthoDB" id="10255539at2759"/>
<dbReference type="PANTHER" id="PTHR43941">
    <property type="entry name" value="STRUCTURAL MAINTENANCE OF CHROMOSOMES PROTEIN 2"/>
    <property type="match status" value="1"/>
</dbReference>
<feature type="domain" description="RecF/RecN/SMC N-terminal" evidence="1">
    <location>
        <begin position="3"/>
        <end position="105"/>
    </location>
</feature>
<accession>A0A9P6UJG0</accession>
<evidence type="ECO:0000313" key="2">
    <source>
        <dbReference type="EMBL" id="KAG0308242.1"/>
    </source>
</evidence>
<name>A0A9P6UJG0_9FUNG</name>
<dbReference type="PANTHER" id="PTHR43941:SF1">
    <property type="entry name" value="STRUCTURAL MAINTENANCE OF CHROMOSOMES PROTEIN 2"/>
    <property type="match status" value="1"/>
</dbReference>
<evidence type="ECO:0000313" key="3">
    <source>
        <dbReference type="Proteomes" id="UP000738325"/>
    </source>
</evidence>
<evidence type="ECO:0000259" key="1">
    <source>
        <dbReference type="Pfam" id="PF02463"/>
    </source>
</evidence>
<dbReference type="Pfam" id="PF02463">
    <property type="entry name" value="SMC_N"/>
    <property type="match status" value="1"/>
</dbReference>
<gene>
    <name evidence="2" type="primary">SMC2_2</name>
    <name evidence="2" type="ORF">BGZ99_001203</name>
</gene>
<sequence length="106" mass="11701">MRIEELIIDGFKSYATRTSITGWDPEFNAITGLNGSGKSNILDAICFVLGITNWSQVRASSIQDLIYKRGQAGITKASVTVVFNNQDREQSPVGFESSKQITITRQ</sequence>
<reference evidence="2" key="1">
    <citation type="journal article" date="2020" name="Fungal Divers.">
        <title>Resolving the Mortierellaceae phylogeny through synthesis of multi-gene phylogenetics and phylogenomics.</title>
        <authorList>
            <person name="Vandepol N."/>
            <person name="Liber J."/>
            <person name="Desiro A."/>
            <person name="Na H."/>
            <person name="Kennedy M."/>
            <person name="Barry K."/>
            <person name="Grigoriev I.V."/>
            <person name="Miller A.N."/>
            <person name="O'Donnell K."/>
            <person name="Stajich J.E."/>
            <person name="Bonito G."/>
        </authorList>
    </citation>
    <scope>NUCLEOTIDE SEQUENCE</scope>
    <source>
        <strain evidence="2">REB-010B</strain>
    </source>
</reference>
<dbReference type="AlphaFoldDB" id="A0A9P6UJG0"/>
<feature type="non-terminal residue" evidence="2">
    <location>
        <position position="106"/>
    </location>
</feature>
<dbReference type="Proteomes" id="UP000738325">
    <property type="component" value="Unassembled WGS sequence"/>
</dbReference>
<dbReference type="GO" id="GO:0007076">
    <property type="term" value="P:mitotic chromosome condensation"/>
    <property type="evidence" value="ECO:0007669"/>
    <property type="project" value="TreeGrafter"/>
</dbReference>
<dbReference type="EMBL" id="JAAAIP010001292">
    <property type="protein sequence ID" value="KAG0308242.1"/>
    <property type="molecule type" value="Genomic_DNA"/>
</dbReference>
<organism evidence="2 3">
    <name type="scientific">Dissophora globulifera</name>
    <dbReference type="NCBI Taxonomy" id="979702"/>
    <lineage>
        <taxon>Eukaryota</taxon>
        <taxon>Fungi</taxon>
        <taxon>Fungi incertae sedis</taxon>
        <taxon>Mucoromycota</taxon>
        <taxon>Mortierellomycotina</taxon>
        <taxon>Mortierellomycetes</taxon>
        <taxon>Mortierellales</taxon>
        <taxon>Mortierellaceae</taxon>
        <taxon>Dissophora</taxon>
    </lineage>
</organism>
<dbReference type="GO" id="GO:0003682">
    <property type="term" value="F:chromatin binding"/>
    <property type="evidence" value="ECO:0007669"/>
    <property type="project" value="TreeGrafter"/>
</dbReference>
<dbReference type="InterPro" id="IPR027417">
    <property type="entry name" value="P-loop_NTPase"/>
</dbReference>
<proteinExistence type="predicted"/>
<dbReference type="GO" id="GO:0000793">
    <property type="term" value="C:condensed chromosome"/>
    <property type="evidence" value="ECO:0007669"/>
    <property type="project" value="TreeGrafter"/>
</dbReference>
<dbReference type="GO" id="GO:0000785">
    <property type="term" value="C:chromatin"/>
    <property type="evidence" value="ECO:0007669"/>
    <property type="project" value="TreeGrafter"/>
</dbReference>
<dbReference type="InterPro" id="IPR003395">
    <property type="entry name" value="RecF/RecN/SMC_N"/>
</dbReference>